<dbReference type="PANTHER" id="PTHR43357:SF3">
    <property type="entry name" value="FE(3+)-TRANSPORT SYSTEM PERMEASE PROTEIN FBPB 2"/>
    <property type="match status" value="1"/>
</dbReference>
<evidence type="ECO:0000259" key="9">
    <source>
        <dbReference type="PROSITE" id="PS50928"/>
    </source>
</evidence>
<evidence type="ECO:0000256" key="4">
    <source>
        <dbReference type="ARBA" id="ARBA00022519"/>
    </source>
</evidence>
<evidence type="ECO:0000256" key="6">
    <source>
        <dbReference type="ARBA" id="ARBA00022989"/>
    </source>
</evidence>
<comment type="similarity">
    <text evidence="8">Belongs to the binding-protein-dependent transport system permease family.</text>
</comment>
<gene>
    <name evidence="10" type="ORF">A0O31_00899</name>
</gene>
<evidence type="ECO:0000256" key="1">
    <source>
        <dbReference type="ARBA" id="ARBA00004429"/>
    </source>
</evidence>
<dbReference type="GO" id="GO:0055085">
    <property type="term" value="P:transmembrane transport"/>
    <property type="evidence" value="ECO:0007669"/>
    <property type="project" value="InterPro"/>
</dbReference>
<dbReference type="Proteomes" id="UP000182993">
    <property type="component" value="Chromosome"/>
</dbReference>
<feature type="domain" description="ABC transmembrane type-1" evidence="9">
    <location>
        <begin position="320"/>
        <end position="510"/>
    </location>
</feature>
<evidence type="ECO:0000256" key="3">
    <source>
        <dbReference type="ARBA" id="ARBA00022475"/>
    </source>
</evidence>
<keyword evidence="6 8" id="KW-1133">Transmembrane helix</keyword>
<feature type="transmembrane region" description="Helical" evidence="8">
    <location>
        <begin position="176"/>
        <end position="201"/>
    </location>
</feature>
<keyword evidence="3" id="KW-1003">Cell membrane</keyword>
<dbReference type="CDD" id="cd06261">
    <property type="entry name" value="TM_PBP2"/>
    <property type="match status" value="2"/>
</dbReference>
<evidence type="ECO:0000256" key="2">
    <source>
        <dbReference type="ARBA" id="ARBA00022448"/>
    </source>
</evidence>
<evidence type="ECO:0000256" key="5">
    <source>
        <dbReference type="ARBA" id="ARBA00022692"/>
    </source>
</evidence>
<dbReference type="AlphaFoldDB" id="A0A1J0LSR7"/>
<dbReference type="InterPro" id="IPR000515">
    <property type="entry name" value="MetI-like"/>
</dbReference>
<dbReference type="PROSITE" id="PS50928">
    <property type="entry name" value="ABC_TM1"/>
    <property type="match status" value="2"/>
</dbReference>
<dbReference type="GO" id="GO:0005886">
    <property type="term" value="C:plasma membrane"/>
    <property type="evidence" value="ECO:0007669"/>
    <property type="project" value="UniProtKB-SubCell"/>
</dbReference>
<sequence length="517" mass="55837">MVRPRGLHHLPGLLPFLVPALLTGGGVALPLVYLVLRALEAEPGALREILLRPKNLELLLNTLALLLGVLALTTLLALPLAFLTTRTNLKGKRLLSLLLTLPLAIPGYVGAYVLLAATGPGGILPLPRLEGYVGALFVLSFITYPYLFLSLRAAFLGLDPALEEAARTLGMGPWRAFFRAAFPQLLPALLSGYLVVGLHVLGDFGTVSLLRYETFSYAIYLQYSAAFDRVYAAWLALLLLLLTGGLLWLEGLLLRRLTLARTGKGASRHHKPLRLGPFAPLGYALALLPPLVALALPLYALFHLARRFPQEGLSGLWEALGHSALAAAPAAFLAVGMALPLAYLAVRLPSPASRFLERLAYLGYAIPPLAFALAWIFFSLRSLPFLYGTLPLLVLVLAFHFLAESLGPVRGALFQVPRRLEEAARTLGETPTGAFFRVTFPLLWRGAVAGGALAFIGAVKELPITLLLAPMGYATLATRVFSYTQEAMFAEAAPFALLIALLSAAFVGVLLWTERRF</sequence>
<feature type="transmembrane region" description="Helical" evidence="8">
    <location>
        <begin position="493"/>
        <end position="512"/>
    </location>
</feature>
<keyword evidence="4" id="KW-0997">Cell inner membrane</keyword>
<evidence type="ECO:0000313" key="11">
    <source>
        <dbReference type="Proteomes" id="UP000182993"/>
    </source>
</evidence>
<feature type="transmembrane region" description="Helical" evidence="8">
    <location>
        <begin position="135"/>
        <end position="155"/>
    </location>
</feature>
<organism evidence="10 11">
    <name type="scientific">Thermus brockianus</name>
    <dbReference type="NCBI Taxonomy" id="56956"/>
    <lineage>
        <taxon>Bacteria</taxon>
        <taxon>Thermotogati</taxon>
        <taxon>Deinococcota</taxon>
        <taxon>Deinococci</taxon>
        <taxon>Thermales</taxon>
        <taxon>Thermaceae</taxon>
        <taxon>Thermus</taxon>
    </lineage>
</organism>
<feature type="transmembrane region" description="Helical" evidence="8">
    <location>
        <begin position="231"/>
        <end position="254"/>
    </location>
</feature>
<feature type="transmembrane region" description="Helical" evidence="8">
    <location>
        <begin position="58"/>
        <end position="82"/>
    </location>
</feature>
<dbReference type="Gene3D" id="1.10.3720.10">
    <property type="entry name" value="MetI-like"/>
    <property type="match status" value="2"/>
</dbReference>
<feature type="domain" description="ABC transmembrane type-1" evidence="9">
    <location>
        <begin position="59"/>
        <end position="248"/>
    </location>
</feature>
<dbReference type="RefSeq" id="WP_071676829.1">
    <property type="nucleotide sequence ID" value="NZ_CP016312.1"/>
</dbReference>
<feature type="transmembrane region" description="Helical" evidence="8">
    <location>
        <begin position="12"/>
        <end position="38"/>
    </location>
</feature>
<evidence type="ECO:0000256" key="7">
    <source>
        <dbReference type="ARBA" id="ARBA00023136"/>
    </source>
</evidence>
<protein>
    <submittedName>
        <fullName evidence="10">Iron ABC transporter permease</fullName>
    </submittedName>
</protein>
<dbReference type="KEGG" id="tbc:A0O31_00899"/>
<dbReference type="InterPro" id="IPR035906">
    <property type="entry name" value="MetI-like_sf"/>
</dbReference>
<name>A0A1J0LSR7_THEBO</name>
<evidence type="ECO:0000256" key="8">
    <source>
        <dbReference type="RuleBase" id="RU363032"/>
    </source>
</evidence>
<keyword evidence="5 8" id="KW-0812">Transmembrane</keyword>
<feature type="transmembrane region" description="Helical" evidence="8">
    <location>
        <begin position="275"/>
        <end position="302"/>
    </location>
</feature>
<comment type="subcellular location">
    <subcellularLocation>
        <location evidence="1">Cell inner membrane</location>
        <topology evidence="1">Multi-pass membrane protein</topology>
    </subcellularLocation>
    <subcellularLocation>
        <location evidence="8">Cell membrane</location>
        <topology evidence="8">Multi-pass membrane protein</topology>
    </subcellularLocation>
</comment>
<evidence type="ECO:0000313" key="10">
    <source>
        <dbReference type="EMBL" id="APD09068.1"/>
    </source>
</evidence>
<dbReference type="OrthoDB" id="9776648at2"/>
<dbReference type="SUPFAM" id="SSF161098">
    <property type="entry name" value="MetI-like"/>
    <property type="match status" value="2"/>
</dbReference>
<reference evidence="11" key="1">
    <citation type="submission" date="2016-06" db="EMBL/GenBank/DDBJ databases">
        <title>Whole genome sequencing of Thermus brockianus strain GE-1.</title>
        <authorList>
            <person name="Schaefers C."/>
            <person name="Blank S."/>
            <person name="Wiebusch S."/>
            <person name="Elleuche S."/>
            <person name="Antranikian G."/>
        </authorList>
    </citation>
    <scope>NUCLEOTIDE SEQUENCE [LARGE SCALE GENOMIC DNA]</scope>
    <source>
        <strain evidence="11">GE-1</strain>
    </source>
</reference>
<feature type="transmembrane region" description="Helical" evidence="8">
    <location>
        <begin position="358"/>
        <end position="378"/>
    </location>
</feature>
<feature type="transmembrane region" description="Helical" evidence="8">
    <location>
        <begin position="322"/>
        <end position="346"/>
    </location>
</feature>
<dbReference type="PANTHER" id="PTHR43357">
    <property type="entry name" value="INNER MEMBRANE ABC TRANSPORTER PERMEASE PROTEIN YDCV"/>
    <property type="match status" value="1"/>
</dbReference>
<dbReference type="EMBL" id="CP016312">
    <property type="protein sequence ID" value="APD09068.1"/>
    <property type="molecule type" value="Genomic_DNA"/>
</dbReference>
<keyword evidence="2 8" id="KW-0813">Transport</keyword>
<accession>A0A1J0LSR7</accession>
<dbReference type="STRING" id="56956.A0O31_00899"/>
<feature type="transmembrane region" description="Helical" evidence="8">
    <location>
        <begin position="384"/>
        <end position="403"/>
    </location>
</feature>
<keyword evidence="7 8" id="KW-0472">Membrane</keyword>
<dbReference type="Pfam" id="PF00528">
    <property type="entry name" value="BPD_transp_1"/>
    <property type="match status" value="2"/>
</dbReference>
<feature type="transmembrane region" description="Helical" evidence="8">
    <location>
        <begin position="94"/>
        <end position="115"/>
    </location>
</feature>
<proteinExistence type="inferred from homology"/>